<name>A0A4Q9N526_9APHY</name>
<dbReference type="Proteomes" id="UP000292957">
    <property type="component" value="Unassembled WGS sequence"/>
</dbReference>
<gene>
    <name evidence="2" type="ORF">BD311DRAFT_352293</name>
</gene>
<protein>
    <submittedName>
        <fullName evidence="2">Uncharacterized protein</fullName>
    </submittedName>
</protein>
<reference evidence="2" key="1">
    <citation type="submission" date="2019-01" db="EMBL/GenBank/DDBJ databases">
        <title>Draft genome sequences of three monokaryotic isolates of the white-rot basidiomycete fungus Dichomitus squalens.</title>
        <authorList>
            <consortium name="DOE Joint Genome Institute"/>
            <person name="Lopez S.C."/>
            <person name="Andreopoulos B."/>
            <person name="Pangilinan J."/>
            <person name="Lipzen A."/>
            <person name="Riley R."/>
            <person name="Ahrendt S."/>
            <person name="Ng V."/>
            <person name="Barry K."/>
            <person name="Daum C."/>
            <person name="Grigoriev I.V."/>
            <person name="Hilden K.S."/>
            <person name="Makela M.R."/>
            <person name="de Vries R.P."/>
        </authorList>
    </citation>
    <scope>NUCLEOTIDE SEQUENCE [LARGE SCALE GENOMIC DNA]</scope>
    <source>
        <strain evidence="2">OM18370.1</strain>
    </source>
</reference>
<evidence type="ECO:0000313" key="2">
    <source>
        <dbReference type="EMBL" id="TBU34362.1"/>
    </source>
</evidence>
<sequence length="254" mass="28241">MGAETAHPYAHLAQRRARPRTSEQAPSLHSPASCSNATSKPMYVSAPTFESANTIAPYVRQRRSSPFAQRIVQLSSTATADGCRWRLARPRSHSDEAWGRLRGRPREAARGTCYYRSRGMRLVLYTEGRRGRRGSWGALGRLFWSASQPSIPDIHRKLWLPRTAVPVTSPPASMSAYSPFKYFEDVKLGRREGDGLVCEAVLVRTSTRRGIRVRSELGAGAGRGTRRGMSLWRCSEEDLSFGSAGYPICVRHGC</sequence>
<dbReference type="EMBL" id="ML143389">
    <property type="protein sequence ID" value="TBU34362.1"/>
    <property type="molecule type" value="Genomic_DNA"/>
</dbReference>
<feature type="region of interest" description="Disordered" evidence="1">
    <location>
        <begin position="1"/>
        <end position="39"/>
    </location>
</feature>
<proteinExistence type="predicted"/>
<feature type="compositionally biased region" description="Polar residues" evidence="1">
    <location>
        <begin position="22"/>
        <end position="39"/>
    </location>
</feature>
<organism evidence="2">
    <name type="scientific">Dichomitus squalens</name>
    <dbReference type="NCBI Taxonomy" id="114155"/>
    <lineage>
        <taxon>Eukaryota</taxon>
        <taxon>Fungi</taxon>
        <taxon>Dikarya</taxon>
        <taxon>Basidiomycota</taxon>
        <taxon>Agaricomycotina</taxon>
        <taxon>Agaricomycetes</taxon>
        <taxon>Polyporales</taxon>
        <taxon>Polyporaceae</taxon>
        <taxon>Dichomitus</taxon>
    </lineage>
</organism>
<dbReference type="AlphaFoldDB" id="A0A4Q9N526"/>
<evidence type="ECO:0000256" key="1">
    <source>
        <dbReference type="SAM" id="MobiDB-lite"/>
    </source>
</evidence>
<accession>A0A4Q9N526</accession>